<reference evidence="1" key="1">
    <citation type="submission" date="2011-11" db="EMBL/GenBank/DDBJ databases">
        <title>The Genome Sequence of Fusarium oxysporum PHW808.</title>
        <authorList>
            <consortium name="The Broad Institute Genome Sequencing Platform"/>
            <person name="Ma L.-J."/>
            <person name="Gale L.R."/>
            <person name="Schwartz D.C."/>
            <person name="Zhou S."/>
            <person name="Corby-Kistler H."/>
            <person name="Young S.K."/>
            <person name="Zeng Q."/>
            <person name="Gargeya S."/>
            <person name="Fitzgerald M."/>
            <person name="Haas B."/>
            <person name="Abouelleil A."/>
            <person name="Alvarado L."/>
            <person name="Arachchi H.M."/>
            <person name="Berlin A."/>
            <person name="Brown A."/>
            <person name="Chapman S.B."/>
            <person name="Chen Z."/>
            <person name="Dunbar C."/>
            <person name="Freedman E."/>
            <person name="Gearin G."/>
            <person name="Goldberg J."/>
            <person name="Griggs A."/>
            <person name="Gujja S."/>
            <person name="Heiman D."/>
            <person name="Howarth C."/>
            <person name="Larson L."/>
            <person name="Lui A."/>
            <person name="MacDonald P.J.P."/>
            <person name="Montmayeur A."/>
            <person name="Murphy C."/>
            <person name="Neiman D."/>
            <person name="Pearson M."/>
            <person name="Priest M."/>
            <person name="Roberts A."/>
            <person name="Saif S."/>
            <person name="Shea T."/>
            <person name="Shenoy N."/>
            <person name="Sisk P."/>
            <person name="Stolte C."/>
            <person name="Sykes S."/>
            <person name="Wortman J."/>
            <person name="Nusbaum C."/>
            <person name="Birren B."/>
        </authorList>
    </citation>
    <scope>NUCLEOTIDE SEQUENCE [LARGE SCALE GENOMIC DNA]</scope>
    <source>
        <strain evidence="1">54008</strain>
    </source>
</reference>
<sequence length="50" mass="5196">MSSHVPGHAQLSQVTIGPSTIPLINPVKLILVGTAVMNSHDLGEALVRVP</sequence>
<reference evidence="1" key="2">
    <citation type="submission" date="2014-03" db="EMBL/GenBank/DDBJ databases">
        <title>The Genome Annotation of Fusarium oxysporum PHW808.</title>
        <authorList>
            <consortium name="The Broad Institute Genomics Platform"/>
            <person name="Ma L.-J."/>
            <person name="Corby-Kistler H."/>
            <person name="Broz K."/>
            <person name="Gale L.R."/>
            <person name="Jonkers W."/>
            <person name="O'Donnell K."/>
            <person name="Ploetz R."/>
            <person name="Steinberg C."/>
            <person name="Schwartz D.C."/>
            <person name="VanEtten H."/>
            <person name="Zhou S."/>
            <person name="Young S.K."/>
            <person name="Zeng Q."/>
            <person name="Gargeya S."/>
            <person name="Fitzgerald M."/>
            <person name="Abouelleil A."/>
            <person name="Alvarado L."/>
            <person name="Chapman S.B."/>
            <person name="Gainer-Dewar J."/>
            <person name="Goldberg J."/>
            <person name="Griggs A."/>
            <person name="Gujja S."/>
            <person name="Hansen M."/>
            <person name="Howarth C."/>
            <person name="Imamovic A."/>
            <person name="Ireland A."/>
            <person name="Larimer J."/>
            <person name="McCowan C."/>
            <person name="Murphy C."/>
            <person name="Pearson M."/>
            <person name="Poon T.W."/>
            <person name="Priest M."/>
            <person name="Roberts A."/>
            <person name="Saif S."/>
            <person name="Shea T."/>
            <person name="Sykes S."/>
            <person name="Wortman J."/>
            <person name="Nusbaum C."/>
            <person name="Birren B."/>
        </authorList>
    </citation>
    <scope>NUCLEOTIDE SEQUENCE</scope>
    <source>
        <strain evidence="1">54008</strain>
    </source>
</reference>
<dbReference type="AlphaFoldDB" id="X0GWA1"/>
<accession>X0GWA1</accession>
<organism evidence="1">
    <name type="scientific">Fusarium oxysporum f. sp. conglutinans race 2 54008</name>
    <dbReference type="NCBI Taxonomy" id="1089457"/>
    <lineage>
        <taxon>Eukaryota</taxon>
        <taxon>Fungi</taxon>
        <taxon>Dikarya</taxon>
        <taxon>Ascomycota</taxon>
        <taxon>Pezizomycotina</taxon>
        <taxon>Sordariomycetes</taxon>
        <taxon>Hypocreomycetidae</taxon>
        <taxon>Hypocreales</taxon>
        <taxon>Nectriaceae</taxon>
        <taxon>Fusarium</taxon>
        <taxon>Fusarium oxysporum species complex</taxon>
    </lineage>
</organism>
<protein>
    <submittedName>
        <fullName evidence="1">Uncharacterized protein</fullName>
    </submittedName>
</protein>
<name>X0GWA1_FUSOX</name>
<proteinExistence type="predicted"/>
<dbReference type="EMBL" id="KK034353">
    <property type="protein sequence ID" value="EXL64111.1"/>
    <property type="molecule type" value="Genomic_DNA"/>
</dbReference>
<dbReference type="HOGENOM" id="CLU_3125133_0_0_1"/>
<evidence type="ECO:0000313" key="1">
    <source>
        <dbReference type="EMBL" id="EXL64111.1"/>
    </source>
</evidence>
<gene>
    <name evidence="1" type="ORF">FOPG_19619</name>
</gene>
<dbReference type="Proteomes" id="UP000030676">
    <property type="component" value="Unassembled WGS sequence"/>
</dbReference>